<dbReference type="InterPro" id="IPR036523">
    <property type="entry name" value="SurE-like_sf"/>
</dbReference>
<dbReference type="HAMAP" id="MF_00060">
    <property type="entry name" value="SurE"/>
    <property type="match status" value="1"/>
</dbReference>
<gene>
    <name evidence="9 11" type="primary">surE</name>
    <name evidence="11" type="ORF">GTO89_12380</name>
</gene>
<dbReference type="GO" id="GO:0004309">
    <property type="term" value="F:exopolyphosphatase activity"/>
    <property type="evidence" value="ECO:0007669"/>
    <property type="project" value="TreeGrafter"/>
</dbReference>
<dbReference type="SUPFAM" id="SSF64167">
    <property type="entry name" value="SurE-like"/>
    <property type="match status" value="1"/>
</dbReference>
<organism evidence="11 12">
    <name type="scientific">Heliomicrobium gestii</name>
    <name type="common">Heliobacterium gestii</name>
    <dbReference type="NCBI Taxonomy" id="2699"/>
    <lineage>
        <taxon>Bacteria</taxon>
        <taxon>Bacillati</taxon>
        <taxon>Bacillota</taxon>
        <taxon>Clostridia</taxon>
        <taxon>Eubacteriales</taxon>
        <taxon>Heliobacteriaceae</taxon>
        <taxon>Heliomicrobium</taxon>
    </lineage>
</organism>
<evidence type="ECO:0000256" key="3">
    <source>
        <dbReference type="ARBA" id="ARBA00004496"/>
    </source>
</evidence>
<dbReference type="InterPro" id="IPR030048">
    <property type="entry name" value="SurE"/>
</dbReference>
<evidence type="ECO:0000313" key="12">
    <source>
        <dbReference type="Proteomes" id="UP000471031"/>
    </source>
</evidence>
<evidence type="ECO:0000256" key="8">
    <source>
        <dbReference type="ARBA" id="ARBA00022801"/>
    </source>
</evidence>
<evidence type="ECO:0000259" key="10">
    <source>
        <dbReference type="Pfam" id="PF01975"/>
    </source>
</evidence>
<comment type="catalytic activity">
    <reaction evidence="1 9">
        <text>a ribonucleoside 5'-phosphate + H2O = a ribonucleoside + phosphate</text>
        <dbReference type="Rhea" id="RHEA:12484"/>
        <dbReference type="ChEBI" id="CHEBI:15377"/>
        <dbReference type="ChEBI" id="CHEBI:18254"/>
        <dbReference type="ChEBI" id="CHEBI:43474"/>
        <dbReference type="ChEBI" id="CHEBI:58043"/>
        <dbReference type="EC" id="3.1.3.5"/>
    </reaction>
</comment>
<dbReference type="NCBIfam" id="NF001492">
    <property type="entry name" value="PRK00346.2-2"/>
    <property type="match status" value="1"/>
</dbReference>
<dbReference type="PANTHER" id="PTHR30457:SF12">
    <property type="entry name" value="5'_3'-NUCLEOTIDASE SURE"/>
    <property type="match status" value="1"/>
</dbReference>
<dbReference type="GO" id="GO:0005737">
    <property type="term" value="C:cytoplasm"/>
    <property type="evidence" value="ECO:0007669"/>
    <property type="project" value="UniProtKB-SubCell"/>
</dbReference>
<comment type="similarity">
    <text evidence="4 9">Belongs to the SurE nucleotidase family.</text>
</comment>
<dbReference type="EC" id="3.1.3.5" evidence="9"/>
<dbReference type="PANTHER" id="PTHR30457">
    <property type="entry name" value="5'-NUCLEOTIDASE SURE"/>
    <property type="match status" value="1"/>
</dbReference>
<evidence type="ECO:0000256" key="1">
    <source>
        <dbReference type="ARBA" id="ARBA00000815"/>
    </source>
</evidence>
<comment type="function">
    <text evidence="9">Nucleotidase that shows phosphatase activity on nucleoside 5'-monophosphates.</text>
</comment>
<evidence type="ECO:0000313" key="11">
    <source>
        <dbReference type="EMBL" id="MZP43834.1"/>
    </source>
</evidence>
<comment type="cofactor">
    <cofactor evidence="2">
        <name>Mg(2+)</name>
        <dbReference type="ChEBI" id="CHEBI:18420"/>
    </cofactor>
</comment>
<protein>
    <recommendedName>
        <fullName evidence="9">5'-nucleotidase SurE</fullName>
        <ecNumber evidence="9">3.1.3.5</ecNumber>
    </recommendedName>
    <alternativeName>
        <fullName evidence="9">Nucleoside 5'-monophosphate phosphohydrolase</fullName>
    </alternativeName>
</protein>
<dbReference type="NCBIfam" id="NF001490">
    <property type="entry name" value="PRK00346.1-4"/>
    <property type="match status" value="1"/>
</dbReference>
<comment type="cofactor">
    <cofactor evidence="9">
        <name>a divalent metal cation</name>
        <dbReference type="ChEBI" id="CHEBI:60240"/>
    </cofactor>
    <text evidence="9">Binds 1 divalent metal cation per subunit.</text>
</comment>
<keyword evidence="8 9" id="KW-0378">Hydrolase</keyword>
<dbReference type="Proteomes" id="UP000471031">
    <property type="component" value="Unassembled WGS sequence"/>
</dbReference>
<dbReference type="OrthoDB" id="9780815at2"/>
<dbReference type="GO" id="GO:0046872">
    <property type="term" value="F:metal ion binding"/>
    <property type="evidence" value="ECO:0007669"/>
    <property type="project" value="UniProtKB-UniRule"/>
</dbReference>
<dbReference type="GO" id="GO:0000166">
    <property type="term" value="F:nucleotide binding"/>
    <property type="evidence" value="ECO:0007669"/>
    <property type="project" value="UniProtKB-KW"/>
</dbReference>
<accession>A0A845LEM1</accession>
<feature type="binding site" evidence="9">
    <location>
        <position position="9"/>
    </location>
    <ligand>
        <name>a divalent metal cation</name>
        <dbReference type="ChEBI" id="CHEBI:60240"/>
    </ligand>
</feature>
<dbReference type="FunFam" id="3.40.1210.10:FF:000001">
    <property type="entry name" value="5'/3'-nucleotidase SurE"/>
    <property type="match status" value="1"/>
</dbReference>
<dbReference type="Pfam" id="PF01975">
    <property type="entry name" value="SurE"/>
    <property type="match status" value="1"/>
</dbReference>
<dbReference type="NCBIfam" id="TIGR00087">
    <property type="entry name" value="surE"/>
    <property type="match status" value="1"/>
</dbReference>
<evidence type="ECO:0000256" key="5">
    <source>
        <dbReference type="ARBA" id="ARBA00022490"/>
    </source>
</evidence>
<feature type="domain" description="Survival protein SurE-like phosphatase/nucleotidase" evidence="10">
    <location>
        <begin position="3"/>
        <end position="188"/>
    </location>
</feature>
<dbReference type="EMBL" id="WXEX01000010">
    <property type="protein sequence ID" value="MZP43834.1"/>
    <property type="molecule type" value="Genomic_DNA"/>
</dbReference>
<dbReference type="RefSeq" id="WP_161262395.1">
    <property type="nucleotide sequence ID" value="NZ_JAFBDC010000008.1"/>
</dbReference>
<evidence type="ECO:0000256" key="7">
    <source>
        <dbReference type="ARBA" id="ARBA00022741"/>
    </source>
</evidence>
<dbReference type="InterPro" id="IPR002828">
    <property type="entry name" value="SurE-like_Pase/nucleotidase"/>
</dbReference>
<reference evidence="11 12" key="1">
    <citation type="submission" date="2020-01" db="EMBL/GenBank/DDBJ databases">
        <title>Whole genome sequence of Heliobacterium gestii DSM 11169.</title>
        <authorList>
            <person name="Kyndt J.A."/>
            <person name="Meyer T.E."/>
        </authorList>
    </citation>
    <scope>NUCLEOTIDE SEQUENCE [LARGE SCALE GENOMIC DNA]</scope>
    <source>
        <strain evidence="11 12">DSM 11169</strain>
    </source>
</reference>
<name>A0A845LEM1_HELGE</name>
<dbReference type="GO" id="GO:0008253">
    <property type="term" value="F:5'-nucleotidase activity"/>
    <property type="evidence" value="ECO:0007669"/>
    <property type="project" value="UniProtKB-UniRule"/>
</dbReference>
<comment type="caution">
    <text evidence="11">The sequence shown here is derived from an EMBL/GenBank/DDBJ whole genome shotgun (WGS) entry which is preliminary data.</text>
</comment>
<keyword evidence="5 9" id="KW-0963">Cytoplasm</keyword>
<proteinExistence type="inferred from homology"/>
<dbReference type="GO" id="GO:0008254">
    <property type="term" value="F:3'-nucleotidase activity"/>
    <property type="evidence" value="ECO:0007669"/>
    <property type="project" value="TreeGrafter"/>
</dbReference>
<evidence type="ECO:0000256" key="9">
    <source>
        <dbReference type="HAMAP-Rule" id="MF_00060"/>
    </source>
</evidence>
<dbReference type="AlphaFoldDB" id="A0A845LEM1"/>
<feature type="binding site" evidence="9">
    <location>
        <position position="96"/>
    </location>
    <ligand>
        <name>a divalent metal cation</name>
        <dbReference type="ChEBI" id="CHEBI:60240"/>
    </ligand>
</feature>
<evidence type="ECO:0000256" key="6">
    <source>
        <dbReference type="ARBA" id="ARBA00022723"/>
    </source>
</evidence>
<comment type="subcellular location">
    <subcellularLocation>
        <location evidence="3 9">Cytoplasm</location>
    </subcellularLocation>
</comment>
<feature type="binding site" evidence="9">
    <location>
        <position position="8"/>
    </location>
    <ligand>
        <name>a divalent metal cation</name>
        <dbReference type="ChEBI" id="CHEBI:60240"/>
    </ligand>
</feature>
<keyword evidence="12" id="KW-1185">Reference proteome</keyword>
<keyword evidence="7 9" id="KW-0547">Nucleotide-binding</keyword>
<dbReference type="Gene3D" id="3.40.1210.10">
    <property type="entry name" value="Survival protein SurE-like phosphatase/nucleotidase"/>
    <property type="match status" value="1"/>
</dbReference>
<feature type="binding site" evidence="9">
    <location>
        <position position="39"/>
    </location>
    <ligand>
        <name>a divalent metal cation</name>
        <dbReference type="ChEBI" id="CHEBI:60240"/>
    </ligand>
</feature>
<sequence length="267" mass="29376">MRILLTNDDGIHAPGIHALWRVFEDWADIFVVAPDTERSATGHGITVHQPLRVEKLTFANPRVRGWAVNGTPADCVKLAMEELMEEPPHIVVSGINRGPNLGTDVLYSGTVSAAMEGVIYGIPSIAVSVTGWQTVDYTVAAETTRLLCEKLVARGLTPDTFLNVNVPDLPRERIGGIEVTKLGSRRYQNIFDKRTDPRGRVYYWMAGEVHDVDAGEGTDIQAVNSGAISVTPIHFDLTNYSLIQEVSDWLCQKTAPVDEPDQSKRKA</sequence>
<evidence type="ECO:0000256" key="2">
    <source>
        <dbReference type="ARBA" id="ARBA00001946"/>
    </source>
</evidence>
<evidence type="ECO:0000256" key="4">
    <source>
        <dbReference type="ARBA" id="ARBA00011062"/>
    </source>
</evidence>
<keyword evidence="6 9" id="KW-0479">Metal-binding</keyword>